<evidence type="ECO:0000256" key="3">
    <source>
        <dbReference type="ARBA" id="ARBA00011489"/>
    </source>
</evidence>
<dbReference type="AlphaFoldDB" id="A0AAV8SU99"/>
<evidence type="ECO:0000256" key="9">
    <source>
        <dbReference type="RuleBase" id="RU361233"/>
    </source>
</evidence>
<sequence>MNGLEKMPPPAEVAVQLPEYEMAATLEKDGMSNRPSIRPPLGRKADVLHVTLRLFCMVTSVIALSFMVTAHQSSTVSIYGFMLPVHSKWSFSHAFEYLIGVSGAVAGHSLLLLLISMSRILRKIPVIPSRNHAWIIFAGDQMFAYAMMSAGSAASSITDLNQTGIKHSALPNFCKPLSKFCDHVAASIAFTFFSCCLLGASALQEVLWLSKSNN</sequence>
<protein>
    <recommendedName>
        <fullName evidence="9">CASP-like protein</fullName>
    </recommendedName>
</protein>
<feature type="transmembrane region" description="Helical" evidence="9">
    <location>
        <begin position="184"/>
        <end position="203"/>
    </location>
</feature>
<evidence type="ECO:0000256" key="5">
    <source>
        <dbReference type="ARBA" id="ARBA00022692"/>
    </source>
</evidence>
<dbReference type="GO" id="GO:0005886">
    <property type="term" value="C:plasma membrane"/>
    <property type="evidence" value="ECO:0007669"/>
    <property type="project" value="UniProtKB-SubCell"/>
</dbReference>
<feature type="transmembrane region" description="Helical" evidence="9">
    <location>
        <begin position="52"/>
        <end position="74"/>
    </location>
</feature>
<keyword evidence="4 9" id="KW-1003">Cell membrane</keyword>
<reference evidence="11 12" key="1">
    <citation type="submission" date="2021-09" db="EMBL/GenBank/DDBJ databases">
        <title>Genomic insights and catalytic innovation underlie evolution of tropane alkaloids biosynthesis.</title>
        <authorList>
            <person name="Wang Y.-J."/>
            <person name="Tian T."/>
            <person name="Huang J.-P."/>
            <person name="Huang S.-X."/>
        </authorList>
    </citation>
    <scope>NUCLEOTIDE SEQUENCE [LARGE SCALE GENOMIC DNA]</scope>
    <source>
        <strain evidence="11">KIB-2018</strain>
        <tissue evidence="11">Leaf</tissue>
    </source>
</reference>
<evidence type="ECO:0000256" key="8">
    <source>
        <dbReference type="ARBA" id="ARBA00023180"/>
    </source>
</evidence>
<dbReference type="NCBIfam" id="TIGR01569">
    <property type="entry name" value="A_tha_TIGR01569"/>
    <property type="match status" value="1"/>
</dbReference>
<proteinExistence type="inferred from homology"/>
<keyword evidence="12" id="KW-1185">Reference proteome</keyword>
<keyword evidence="5 9" id="KW-0812">Transmembrane</keyword>
<evidence type="ECO:0000256" key="2">
    <source>
        <dbReference type="ARBA" id="ARBA00007651"/>
    </source>
</evidence>
<comment type="similarity">
    <text evidence="2 9">Belongs to the Casparian strip membrane proteins (CASP) family.</text>
</comment>
<evidence type="ECO:0000259" key="10">
    <source>
        <dbReference type="Pfam" id="PF04535"/>
    </source>
</evidence>
<feature type="domain" description="Casparian strip membrane protein" evidence="10">
    <location>
        <begin position="43"/>
        <end position="196"/>
    </location>
</feature>
<dbReference type="Pfam" id="PF04535">
    <property type="entry name" value="CASP_dom"/>
    <property type="match status" value="1"/>
</dbReference>
<comment type="subcellular location">
    <subcellularLocation>
        <location evidence="1 9">Cell membrane</location>
        <topology evidence="1 9">Multi-pass membrane protein</topology>
    </subcellularLocation>
</comment>
<keyword evidence="7 9" id="KW-0472">Membrane</keyword>
<dbReference type="PANTHER" id="PTHR33573:SF48">
    <property type="entry name" value="CASP-LIKE PROTEIN 3A1"/>
    <property type="match status" value="1"/>
</dbReference>
<organism evidence="11 12">
    <name type="scientific">Erythroxylum novogranatense</name>
    <dbReference type="NCBI Taxonomy" id="1862640"/>
    <lineage>
        <taxon>Eukaryota</taxon>
        <taxon>Viridiplantae</taxon>
        <taxon>Streptophyta</taxon>
        <taxon>Embryophyta</taxon>
        <taxon>Tracheophyta</taxon>
        <taxon>Spermatophyta</taxon>
        <taxon>Magnoliopsida</taxon>
        <taxon>eudicotyledons</taxon>
        <taxon>Gunneridae</taxon>
        <taxon>Pentapetalae</taxon>
        <taxon>rosids</taxon>
        <taxon>fabids</taxon>
        <taxon>Malpighiales</taxon>
        <taxon>Erythroxylaceae</taxon>
        <taxon>Erythroxylum</taxon>
    </lineage>
</organism>
<evidence type="ECO:0000313" key="12">
    <source>
        <dbReference type="Proteomes" id="UP001159364"/>
    </source>
</evidence>
<accession>A0AAV8SU99</accession>
<comment type="caution">
    <text evidence="11">The sequence shown here is derived from an EMBL/GenBank/DDBJ whole genome shotgun (WGS) entry which is preliminary data.</text>
</comment>
<keyword evidence="6 9" id="KW-1133">Transmembrane helix</keyword>
<name>A0AAV8SU99_9ROSI</name>
<comment type="caution">
    <text evidence="9">Lacks conserved residue(s) required for the propagation of feature annotation.</text>
</comment>
<comment type="subunit">
    <text evidence="3 9">Homodimer and heterodimers.</text>
</comment>
<dbReference type="InterPro" id="IPR006702">
    <property type="entry name" value="CASP_dom"/>
</dbReference>
<gene>
    <name evidence="11" type="ORF">K2173_024406</name>
</gene>
<evidence type="ECO:0000313" key="11">
    <source>
        <dbReference type="EMBL" id="KAJ8755861.1"/>
    </source>
</evidence>
<evidence type="ECO:0000256" key="7">
    <source>
        <dbReference type="ARBA" id="ARBA00023136"/>
    </source>
</evidence>
<feature type="transmembrane region" description="Helical" evidence="9">
    <location>
        <begin position="94"/>
        <end position="115"/>
    </location>
</feature>
<evidence type="ECO:0000256" key="1">
    <source>
        <dbReference type="ARBA" id="ARBA00004651"/>
    </source>
</evidence>
<dbReference type="PANTHER" id="PTHR33573">
    <property type="entry name" value="CASP-LIKE PROTEIN 4A4"/>
    <property type="match status" value="1"/>
</dbReference>
<dbReference type="EMBL" id="JAIWQS010000009">
    <property type="protein sequence ID" value="KAJ8755861.1"/>
    <property type="molecule type" value="Genomic_DNA"/>
</dbReference>
<evidence type="ECO:0000256" key="6">
    <source>
        <dbReference type="ARBA" id="ARBA00022989"/>
    </source>
</evidence>
<dbReference type="InterPro" id="IPR006459">
    <property type="entry name" value="CASP/CASPL"/>
</dbReference>
<keyword evidence="8" id="KW-0325">Glycoprotein</keyword>
<evidence type="ECO:0000256" key="4">
    <source>
        <dbReference type="ARBA" id="ARBA00022475"/>
    </source>
</evidence>
<dbReference type="Proteomes" id="UP001159364">
    <property type="component" value="Linkage Group LG09"/>
</dbReference>